<sequence length="373" mass="40249">MKIEHYQVSLASEHRATHYTNRTETLRAWVGERPDFEGTQAVPSDKTSASSARVAISEAARQALAAAEASGDAASGTDATDGAGAASDVEPIFGEPVDDPRLDLLIRLVEALTGRKIRVMDSGEISRLSAANEEFAREAEALQPAGGEQPQGWGVEYDYHEEIYESEQTSFVARGEIRTADGRVLQFDLALHMSREFYQQTSVSFRAGDAVRKDPLVINFDGTAAELSDFKFDFDIDADGEADRIAFVGGASGFLALDRNGNGRIDDGSELFGARTGNGFAELAAFDSDGNGWIDENDAIFAQLRIWTKDASGADQLSTLAEHDIGALYLGSAATPFDLKDAHNQQHGQILSSGVYLREDGRAGTIQQLDLFV</sequence>
<gene>
    <name evidence="2" type="ORF">Q8947_03795</name>
</gene>
<comment type="caution">
    <text evidence="2">The sequence shown here is derived from an EMBL/GenBank/DDBJ whole genome shotgun (WGS) entry which is preliminary data.</text>
</comment>
<organism evidence="2 3">
    <name type="scientific">Yanghanlia caeni</name>
    <dbReference type="NCBI Taxonomy" id="3064283"/>
    <lineage>
        <taxon>Bacteria</taxon>
        <taxon>Pseudomonadati</taxon>
        <taxon>Pseudomonadota</taxon>
        <taxon>Betaproteobacteria</taxon>
        <taxon>Burkholderiales</taxon>
        <taxon>Alcaligenaceae</taxon>
        <taxon>Yanghanlia</taxon>
    </lineage>
</organism>
<dbReference type="PANTHER" id="PTHR39431">
    <property type="entry name" value="FRPA/C-RELATED PROTEIN"/>
    <property type="match status" value="1"/>
</dbReference>
<evidence type="ECO:0000313" key="3">
    <source>
        <dbReference type="Proteomes" id="UP001232156"/>
    </source>
</evidence>
<dbReference type="PANTHER" id="PTHR39431:SF1">
    <property type="entry name" value="FRPA_C-RELATED PROTEIN"/>
    <property type="match status" value="1"/>
</dbReference>
<reference evidence="2 3" key="1">
    <citation type="submission" date="2023-08" db="EMBL/GenBank/DDBJ databases">
        <title>Alcaligenaceae gen. nov., a novel taxon isolated from the sludge of Yixing Pesticide Factory.</title>
        <authorList>
            <person name="Ruan L."/>
        </authorList>
    </citation>
    <scope>NUCLEOTIDE SEQUENCE [LARGE SCALE GENOMIC DNA]</scope>
    <source>
        <strain evidence="2 3">LG-2</strain>
    </source>
</reference>
<evidence type="ECO:0000313" key="2">
    <source>
        <dbReference type="EMBL" id="MDR4125108.1"/>
    </source>
</evidence>
<dbReference type="EMBL" id="JAUZQE010000006">
    <property type="protein sequence ID" value="MDR4125108.1"/>
    <property type="molecule type" value="Genomic_DNA"/>
</dbReference>
<proteinExistence type="predicted"/>
<name>A0ABU1D432_9BURK</name>
<evidence type="ECO:0008006" key="4">
    <source>
        <dbReference type="Google" id="ProtNLM"/>
    </source>
</evidence>
<protein>
    <recommendedName>
        <fullName evidence="4">VCBS repeat-containing protein</fullName>
    </recommendedName>
</protein>
<feature type="compositionally biased region" description="Low complexity" evidence="1">
    <location>
        <begin position="69"/>
        <end position="88"/>
    </location>
</feature>
<dbReference type="Proteomes" id="UP001232156">
    <property type="component" value="Unassembled WGS sequence"/>
</dbReference>
<feature type="region of interest" description="Disordered" evidence="1">
    <location>
        <begin position="69"/>
        <end position="94"/>
    </location>
</feature>
<evidence type="ECO:0000256" key="1">
    <source>
        <dbReference type="SAM" id="MobiDB-lite"/>
    </source>
</evidence>
<accession>A0ABU1D432</accession>
<dbReference type="RefSeq" id="WP_347286498.1">
    <property type="nucleotide sequence ID" value="NZ_JAUZQE010000006.1"/>
</dbReference>
<keyword evidence="3" id="KW-1185">Reference proteome</keyword>